<organism evidence="1 2">
    <name type="scientific">Marchantia polymorpha</name>
    <name type="common">Common liverwort</name>
    <name type="synonym">Marchantia aquatica</name>
    <dbReference type="NCBI Taxonomy" id="3197"/>
    <lineage>
        <taxon>Eukaryota</taxon>
        <taxon>Viridiplantae</taxon>
        <taxon>Streptophyta</taxon>
        <taxon>Embryophyta</taxon>
        <taxon>Marchantiophyta</taxon>
        <taxon>Marchantiopsida</taxon>
        <taxon>Marchantiidae</taxon>
        <taxon>Marchantiales</taxon>
        <taxon>Marchantiaceae</taxon>
        <taxon>Marchantia</taxon>
    </lineage>
</organism>
<dbReference type="EMBL" id="KZ772752">
    <property type="protein sequence ID" value="PTQ34462.1"/>
    <property type="molecule type" value="Genomic_DNA"/>
</dbReference>
<name>A0A2R6WKU7_MARPO</name>
<keyword evidence="2" id="KW-1185">Reference proteome</keyword>
<dbReference type="Gramene" id="Mp4g02220.1">
    <property type="protein sequence ID" value="Mp4g02220.1.cds"/>
    <property type="gene ID" value="Mp4g02220"/>
</dbReference>
<accession>A0A2R6WKU7</accession>
<evidence type="ECO:0000313" key="1">
    <source>
        <dbReference type="EMBL" id="PTQ34462.1"/>
    </source>
</evidence>
<dbReference type="Proteomes" id="UP000244005">
    <property type="component" value="Unassembled WGS sequence"/>
</dbReference>
<proteinExistence type="predicted"/>
<evidence type="ECO:0000313" key="2">
    <source>
        <dbReference type="Proteomes" id="UP000244005"/>
    </source>
</evidence>
<protein>
    <submittedName>
        <fullName evidence="1">Uncharacterized protein</fullName>
    </submittedName>
</protein>
<gene>
    <name evidence="1" type="ORF">MARPO_0080s0077</name>
</gene>
<dbReference type="AlphaFoldDB" id="A0A2R6WKU7"/>
<sequence length="131" mass="15095">MVAWLVPVPDIHDKVVVRGGVALNLGQPLPQNIPGYGEKFTDHSVDFDPGYSEFHAIFPNWFGCSFCTISTVLHQSSHVKLVQEKDYKQQFPNFQPCVNEVYYKSLQAYICRFSFDPYLFWHVYVTSVKIS</sequence>
<reference evidence="2" key="1">
    <citation type="journal article" date="2017" name="Cell">
        <title>Insights into land plant evolution garnered from the Marchantia polymorpha genome.</title>
        <authorList>
            <person name="Bowman J.L."/>
            <person name="Kohchi T."/>
            <person name="Yamato K.T."/>
            <person name="Jenkins J."/>
            <person name="Shu S."/>
            <person name="Ishizaki K."/>
            <person name="Yamaoka S."/>
            <person name="Nishihama R."/>
            <person name="Nakamura Y."/>
            <person name="Berger F."/>
            <person name="Adam C."/>
            <person name="Aki S.S."/>
            <person name="Althoff F."/>
            <person name="Araki T."/>
            <person name="Arteaga-Vazquez M.A."/>
            <person name="Balasubrmanian S."/>
            <person name="Barry K."/>
            <person name="Bauer D."/>
            <person name="Boehm C.R."/>
            <person name="Briginshaw L."/>
            <person name="Caballero-Perez J."/>
            <person name="Catarino B."/>
            <person name="Chen F."/>
            <person name="Chiyoda S."/>
            <person name="Chovatia M."/>
            <person name="Davies K.M."/>
            <person name="Delmans M."/>
            <person name="Demura T."/>
            <person name="Dierschke T."/>
            <person name="Dolan L."/>
            <person name="Dorantes-Acosta A.E."/>
            <person name="Eklund D.M."/>
            <person name="Florent S.N."/>
            <person name="Flores-Sandoval E."/>
            <person name="Fujiyama A."/>
            <person name="Fukuzawa H."/>
            <person name="Galik B."/>
            <person name="Grimanelli D."/>
            <person name="Grimwood J."/>
            <person name="Grossniklaus U."/>
            <person name="Hamada T."/>
            <person name="Haseloff J."/>
            <person name="Hetherington A.J."/>
            <person name="Higo A."/>
            <person name="Hirakawa Y."/>
            <person name="Hundley H.N."/>
            <person name="Ikeda Y."/>
            <person name="Inoue K."/>
            <person name="Inoue S.I."/>
            <person name="Ishida S."/>
            <person name="Jia Q."/>
            <person name="Kakita M."/>
            <person name="Kanazawa T."/>
            <person name="Kawai Y."/>
            <person name="Kawashima T."/>
            <person name="Kennedy M."/>
            <person name="Kinose K."/>
            <person name="Kinoshita T."/>
            <person name="Kohara Y."/>
            <person name="Koide E."/>
            <person name="Komatsu K."/>
            <person name="Kopischke S."/>
            <person name="Kubo M."/>
            <person name="Kyozuka J."/>
            <person name="Lagercrantz U."/>
            <person name="Lin S.S."/>
            <person name="Lindquist E."/>
            <person name="Lipzen A.M."/>
            <person name="Lu C.W."/>
            <person name="De Luna E."/>
            <person name="Martienssen R.A."/>
            <person name="Minamino N."/>
            <person name="Mizutani M."/>
            <person name="Mizutani M."/>
            <person name="Mochizuki N."/>
            <person name="Monte I."/>
            <person name="Mosher R."/>
            <person name="Nagasaki H."/>
            <person name="Nakagami H."/>
            <person name="Naramoto S."/>
            <person name="Nishitani K."/>
            <person name="Ohtani M."/>
            <person name="Okamoto T."/>
            <person name="Okumura M."/>
            <person name="Phillips J."/>
            <person name="Pollak B."/>
            <person name="Reinders A."/>
            <person name="Rovekamp M."/>
            <person name="Sano R."/>
            <person name="Sawa S."/>
            <person name="Schmid M.W."/>
            <person name="Shirakawa M."/>
            <person name="Solano R."/>
            <person name="Spunde A."/>
            <person name="Suetsugu N."/>
            <person name="Sugano S."/>
            <person name="Sugiyama A."/>
            <person name="Sun R."/>
            <person name="Suzuki Y."/>
            <person name="Takenaka M."/>
            <person name="Takezawa D."/>
            <person name="Tomogane H."/>
            <person name="Tsuzuki M."/>
            <person name="Ueda T."/>
            <person name="Umeda M."/>
            <person name="Ward J.M."/>
            <person name="Watanabe Y."/>
            <person name="Yazaki K."/>
            <person name="Yokoyama R."/>
            <person name="Yoshitake Y."/>
            <person name="Yotsui I."/>
            <person name="Zachgo S."/>
            <person name="Schmutz J."/>
        </authorList>
    </citation>
    <scope>NUCLEOTIDE SEQUENCE [LARGE SCALE GENOMIC DNA]</scope>
    <source>
        <strain evidence="2">Tak-1</strain>
    </source>
</reference>